<keyword evidence="5" id="KW-1185">Reference proteome</keyword>
<feature type="domain" description="Trichothecene 3-O-acetyltransferase-like N-terminal" evidence="3">
    <location>
        <begin position="5"/>
        <end position="95"/>
    </location>
</feature>
<evidence type="ECO:0000256" key="2">
    <source>
        <dbReference type="ARBA" id="ARBA00023315"/>
    </source>
</evidence>
<dbReference type="OrthoDB" id="1862401at2759"/>
<dbReference type="InterPro" id="IPR023213">
    <property type="entry name" value="CAT-like_dom_sf"/>
</dbReference>
<protein>
    <recommendedName>
        <fullName evidence="3">Trichothecene 3-O-acetyltransferase-like N-terminal domain-containing protein</fullName>
    </recommendedName>
</protein>
<dbReference type="EMBL" id="KZ824351">
    <property type="protein sequence ID" value="RAL06835.1"/>
    <property type="molecule type" value="Genomic_DNA"/>
</dbReference>
<dbReference type="Proteomes" id="UP000248961">
    <property type="component" value="Unassembled WGS sequence"/>
</dbReference>
<dbReference type="InterPro" id="IPR054710">
    <property type="entry name" value="Tri101-like_N"/>
</dbReference>
<dbReference type="RefSeq" id="XP_025545989.1">
    <property type="nucleotide sequence ID" value="XM_025697403.1"/>
</dbReference>
<organism evidence="4 5">
    <name type="scientific">Aspergillus homomorphus (strain CBS 101889)</name>
    <dbReference type="NCBI Taxonomy" id="1450537"/>
    <lineage>
        <taxon>Eukaryota</taxon>
        <taxon>Fungi</taxon>
        <taxon>Dikarya</taxon>
        <taxon>Ascomycota</taxon>
        <taxon>Pezizomycotina</taxon>
        <taxon>Eurotiomycetes</taxon>
        <taxon>Eurotiomycetidae</taxon>
        <taxon>Eurotiales</taxon>
        <taxon>Aspergillaceae</taxon>
        <taxon>Aspergillus</taxon>
        <taxon>Aspergillus subgen. Circumdati</taxon>
    </lineage>
</organism>
<dbReference type="Gene3D" id="3.30.559.10">
    <property type="entry name" value="Chloramphenicol acetyltransferase-like domain"/>
    <property type="match status" value="2"/>
</dbReference>
<accession>A0A395HI37</accession>
<gene>
    <name evidence="4" type="ORF">BO97DRAFT_429897</name>
</gene>
<dbReference type="STRING" id="1450537.A0A395HI37"/>
<evidence type="ECO:0000259" key="3">
    <source>
        <dbReference type="Pfam" id="PF22664"/>
    </source>
</evidence>
<keyword evidence="1" id="KW-0808">Transferase</keyword>
<evidence type="ECO:0000313" key="4">
    <source>
        <dbReference type="EMBL" id="RAL06835.1"/>
    </source>
</evidence>
<dbReference type="VEuPathDB" id="FungiDB:BO97DRAFT_429897"/>
<evidence type="ECO:0000313" key="5">
    <source>
        <dbReference type="Proteomes" id="UP000248961"/>
    </source>
</evidence>
<dbReference type="Pfam" id="PF22664">
    <property type="entry name" value="TRI-like_N"/>
    <property type="match status" value="1"/>
</dbReference>
<reference evidence="4 5" key="1">
    <citation type="submission" date="2018-02" db="EMBL/GenBank/DDBJ databases">
        <title>The genomes of Aspergillus section Nigri reveals drivers in fungal speciation.</title>
        <authorList>
            <consortium name="DOE Joint Genome Institute"/>
            <person name="Vesth T.C."/>
            <person name="Nybo J."/>
            <person name="Theobald S."/>
            <person name="Brandl J."/>
            <person name="Frisvad J.C."/>
            <person name="Nielsen K.F."/>
            <person name="Lyhne E.K."/>
            <person name="Kogle M.E."/>
            <person name="Kuo A."/>
            <person name="Riley R."/>
            <person name="Clum A."/>
            <person name="Nolan M."/>
            <person name="Lipzen A."/>
            <person name="Salamov A."/>
            <person name="Henrissat B."/>
            <person name="Wiebenga A."/>
            <person name="De vries R.P."/>
            <person name="Grigoriev I.V."/>
            <person name="Mortensen U.H."/>
            <person name="Andersen M.R."/>
            <person name="Baker S.E."/>
        </authorList>
    </citation>
    <scope>NUCLEOTIDE SEQUENCE [LARGE SCALE GENOMIC DNA]</scope>
    <source>
        <strain evidence="4 5">CBS 101889</strain>
    </source>
</reference>
<dbReference type="GO" id="GO:0016746">
    <property type="term" value="F:acyltransferase activity"/>
    <property type="evidence" value="ECO:0007669"/>
    <property type="project" value="UniProtKB-KW"/>
</dbReference>
<dbReference type="AlphaFoldDB" id="A0A395HI37"/>
<name>A0A395HI37_ASPHC</name>
<proteinExistence type="predicted"/>
<keyword evidence="2" id="KW-0012">Acyltransferase</keyword>
<evidence type="ECO:0000256" key="1">
    <source>
        <dbReference type="ARBA" id="ARBA00022679"/>
    </source>
</evidence>
<sequence>MPRTYIRVLLVFQTAASTSPITQHLQHGLNKLLKQVPWLSGRVFPSTSNQHKASLEIRSHEGNAPTLVDKGSIAASYAILSPHGFSMETIPSKVWPVPSIIDDNLFATAAPVFAASLFRFADRGVGTTKAPTTNVVIYALLWTSITRVRTRRRHHPSALESNEPSRLVTAINDRQRLYQGFPGPEHPYLALASADEDPVRALATICDRIAESQSPARVNSRYIAEAYGLVDFMEDYRRLFVGRDMFGSRDLTITN</sequence>
<dbReference type="GeneID" id="37201692"/>